<reference evidence="4" key="1">
    <citation type="journal article" date="2023" name="GigaByte">
        <title>Genome assembly of the bearded iris, Iris pallida Lam.</title>
        <authorList>
            <person name="Bruccoleri R.E."/>
            <person name="Oakeley E.J."/>
            <person name="Faust A.M.E."/>
            <person name="Altorfer M."/>
            <person name="Dessus-Babus S."/>
            <person name="Burckhardt D."/>
            <person name="Oertli M."/>
            <person name="Naumann U."/>
            <person name="Petersen F."/>
            <person name="Wong J."/>
        </authorList>
    </citation>
    <scope>NUCLEOTIDE SEQUENCE</scope>
    <source>
        <strain evidence="4">GSM-AAB239-AS_SAM_17_03QT</strain>
    </source>
</reference>
<evidence type="ECO:0000259" key="3">
    <source>
        <dbReference type="Pfam" id="PF14547"/>
    </source>
</evidence>
<dbReference type="InterPro" id="IPR027923">
    <property type="entry name" value="Hydrophob_seed_dom"/>
</dbReference>
<feature type="region of interest" description="Disordered" evidence="1">
    <location>
        <begin position="27"/>
        <end position="111"/>
    </location>
</feature>
<dbReference type="Proteomes" id="UP001140949">
    <property type="component" value="Unassembled WGS sequence"/>
</dbReference>
<evidence type="ECO:0000256" key="1">
    <source>
        <dbReference type="SAM" id="MobiDB-lite"/>
    </source>
</evidence>
<reference evidence="4" key="2">
    <citation type="submission" date="2023-04" db="EMBL/GenBank/DDBJ databases">
        <authorList>
            <person name="Bruccoleri R.E."/>
            <person name="Oakeley E.J."/>
            <person name="Faust A.-M."/>
            <person name="Dessus-Babus S."/>
            <person name="Altorfer M."/>
            <person name="Burckhardt D."/>
            <person name="Oertli M."/>
            <person name="Naumann U."/>
            <person name="Petersen F."/>
            <person name="Wong J."/>
        </authorList>
    </citation>
    <scope>NUCLEOTIDE SEQUENCE</scope>
    <source>
        <strain evidence="4">GSM-AAB239-AS_SAM_17_03QT</strain>
        <tissue evidence="4">Leaf</tissue>
    </source>
</reference>
<protein>
    <recommendedName>
        <fullName evidence="3">Hydrophobic seed protein domain-containing protein</fullName>
    </recommendedName>
</protein>
<feature type="domain" description="Hydrophobic seed protein" evidence="3">
    <location>
        <begin position="158"/>
        <end position="205"/>
    </location>
</feature>
<keyword evidence="2" id="KW-0732">Signal</keyword>
<dbReference type="AlphaFoldDB" id="A0AAX6F3I5"/>
<feature type="signal peptide" evidence="2">
    <location>
        <begin position="1"/>
        <end position="23"/>
    </location>
</feature>
<dbReference type="Pfam" id="PF14547">
    <property type="entry name" value="Hydrophob_seed"/>
    <property type="match status" value="1"/>
</dbReference>
<evidence type="ECO:0000313" key="4">
    <source>
        <dbReference type="EMBL" id="KAJ6810980.1"/>
    </source>
</evidence>
<sequence length="257" mass="26780">MAMGYFSFLLILSIVSLAPQALATCPCTSPSHGHKPHPPKTGPILLQSSASRQSPSLRYQSSDRSSASLQSPSSGTSRRTDHRQAASHPPSGTGRRTDHRQATGHAPPVPIVGPVIGPIIGKPPVTLPPVPVVGPVIGTPPTKKNPGCPTPPAPAKKCPADTVKLGLCLNVLGAIGGHIGDPAVECCPLSKGWTPRARHCACAQSSSSRCSALMSSCRSRGAAHSLWQDAASRLQLCLVEYKLQDRLIGRVGDLSET</sequence>
<organism evidence="4 5">
    <name type="scientific">Iris pallida</name>
    <name type="common">Sweet iris</name>
    <dbReference type="NCBI Taxonomy" id="29817"/>
    <lineage>
        <taxon>Eukaryota</taxon>
        <taxon>Viridiplantae</taxon>
        <taxon>Streptophyta</taxon>
        <taxon>Embryophyta</taxon>
        <taxon>Tracheophyta</taxon>
        <taxon>Spermatophyta</taxon>
        <taxon>Magnoliopsida</taxon>
        <taxon>Liliopsida</taxon>
        <taxon>Asparagales</taxon>
        <taxon>Iridaceae</taxon>
        <taxon>Iridoideae</taxon>
        <taxon>Irideae</taxon>
        <taxon>Iris</taxon>
    </lineage>
</organism>
<feature type="chain" id="PRO_5043847835" description="Hydrophobic seed protein domain-containing protein" evidence="2">
    <location>
        <begin position="24"/>
        <end position="257"/>
    </location>
</feature>
<dbReference type="EMBL" id="JANAVB010032018">
    <property type="protein sequence ID" value="KAJ6810980.1"/>
    <property type="molecule type" value="Genomic_DNA"/>
</dbReference>
<accession>A0AAX6F3I5</accession>
<gene>
    <name evidence="4" type="ORF">M6B38_155990</name>
</gene>
<proteinExistence type="predicted"/>
<keyword evidence="5" id="KW-1185">Reference proteome</keyword>
<name>A0AAX6F3I5_IRIPA</name>
<evidence type="ECO:0000313" key="5">
    <source>
        <dbReference type="Proteomes" id="UP001140949"/>
    </source>
</evidence>
<comment type="caution">
    <text evidence="4">The sequence shown here is derived from an EMBL/GenBank/DDBJ whole genome shotgun (WGS) entry which is preliminary data.</text>
</comment>
<evidence type="ECO:0000256" key="2">
    <source>
        <dbReference type="SAM" id="SignalP"/>
    </source>
</evidence>
<feature type="compositionally biased region" description="Low complexity" evidence="1">
    <location>
        <begin position="54"/>
        <end position="77"/>
    </location>
</feature>